<evidence type="ECO:0000313" key="1">
    <source>
        <dbReference type="EMBL" id="CCM75350.1"/>
    </source>
</evidence>
<reference evidence="1 2" key="1">
    <citation type="journal article" date="2013" name="Genome Announc.">
        <title>Draft Genome Sequence of Rhizobium mesoamericanum STM3625, a Nitrogen-Fixing Symbiont of Mimosa pudica Isolated in French Guiana (South America).</title>
        <authorList>
            <person name="Moulin L."/>
            <person name="Mornico D."/>
            <person name="Melkonian R."/>
            <person name="Klonowska A."/>
        </authorList>
    </citation>
    <scope>NUCLEOTIDE SEQUENCE [LARGE SCALE GENOMIC DNA]</scope>
    <source>
        <strain evidence="1 2">STM3625</strain>
    </source>
</reference>
<sequence length="135" mass="14730">MSVLLTKKLFEAVPSVRTWLEEAQPDTTMYLQDAALTKVKDPPAPPDGSATCLGASASRTTFPGRSAWLQERLRCSPRTDEGLRRIPLRTNQNATNPAIAVAATGYPIRMTSHVASLFRLVLSPRILCTSAPRIP</sequence>
<evidence type="ECO:0000313" key="2">
    <source>
        <dbReference type="Proteomes" id="UP000009319"/>
    </source>
</evidence>
<dbReference type="Proteomes" id="UP000009319">
    <property type="component" value="Unassembled WGS sequence"/>
</dbReference>
<gene>
    <name evidence="1" type="ORF">BN77_2495</name>
</gene>
<protein>
    <submittedName>
        <fullName evidence="1">Uncharacterized protein</fullName>
    </submittedName>
</protein>
<organism evidence="1 2">
    <name type="scientific">Rhizobium mesoamericanum STM3625</name>
    <dbReference type="NCBI Taxonomy" id="1211777"/>
    <lineage>
        <taxon>Bacteria</taxon>
        <taxon>Pseudomonadati</taxon>
        <taxon>Pseudomonadota</taxon>
        <taxon>Alphaproteobacteria</taxon>
        <taxon>Hyphomicrobiales</taxon>
        <taxon>Rhizobiaceae</taxon>
        <taxon>Rhizobium/Agrobacterium group</taxon>
        <taxon>Rhizobium</taxon>
    </lineage>
</organism>
<name>K0PV58_9HYPH</name>
<accession>K0PV58</accession>
<dbReference type="HOGENOM" id="CLU_1884099_0_0_5"/>
<dbReference type="AlphaFoldDB" id="K0PV58"/>
<keyword evidence="2" id="KW-1185">Reference proteome</keyword>
<dbReference type="STRING" id="1211777.BN77_2495"/>
<comment type="caution">
    <text evidence="1">The sequence shown here is derived from an EMBL/GenBank/DDBJ whole genome shotgun (WGS) entry which is preliminary data.</text>
</comment>
<proteinExistence type="predicted"/>
<dbReference type="EMBL" id="CANI01000013">
    <property type="protein sequence ID" value="CCM75350.1"/>
    <property type="molecule type" value="Genomic_DNA"/>
</dbReference>